<gene>
    <name evidence="11" type="ORF">XYLVIOL_LOCUS10044</name>
</gene>
<accession>A0ABP1PBF5</accession>
<feature type="transmembrane region" description="Helical" evidence="10">
    <location>
        <begin position="65"/>
        <end position="84"/>
    </location>
</feature>
<dbReference type="Pfam" id="PF02949">
    <property type="entry name" value="7tm_6"/>
    <property type="match status" value="1"/>
</dbReference>
<dbReference type="InterPro" id="IPR004117">
    <property type="entry name" value="7tm6_olfct_rcpt"/>
</dbReference>
<evidence type="ECO:0000256" key="3">
    <source>
        <dbReference type="ARBA" id="ARBA00022606"/>
    </source>
</evidence>
<evidence type="ECO:0000256" key="8">
    <source>
        <dbReference type="ARBA" id="ARBA00023170"/>
    </source>
</evidence>
<keyword evidence="4 10" id="KW-0812">Transmembrane</keyword>
<evidence type="ECO:0000256" key="7">
    <source>
        <dbReference type="ARBA" id="ARBA00023136"/>
    </source>
</evidence>
<keyword evidence="7 10" id="KW-0472">Membrane</keyword>
<keyword evidence="2" id="KW-1003">Cell membrane</keyword>
<evidence type="ECO:0000256" key="6">
    <source>
        <dbReference type="ARBA" id="ARBA00022989"/>
    </source>
</evidence>
<name>A0ABP1PBF5_XYLVO</name>
<keyword evidence="12" id="KW-1185">Reference proteome</keyword>
<dbReference type="PANTHER" id="PTHR21137:SF35">
    <property type="entry name" value="ODORANT RECEPTOR 19A-RELATED"/>
    <property type="match status" value="1"/>
</dbReference>
<evidence type="ECO:0000256" key="5">
    <source>
        <dbReference type="ARBA" id="ARBA00022725"/>
    </source>
</evidence>
<feature type="transmembrane region" description="Helical" evidence="10">
    <location>
        <begin position="118"/>
        <end position="138"/>
    </location>
</feature>
<protein>
    <recommendedName>
        <fullName evidence="10">Odorant receptor</fullName>
    </recommendedName>
</protein>
<evidence type="ECO:0000256" key="2">
    <source>
        <dbReference type="ARBA" id="ARBA00022475"/>
    </source>
</evidence>
<organism evidence="11 12">
    <name type="scientific">Xylocopa violacea</name>
    <name type="common">Violet carpenter bee</name>
    <name type="synonym">Apis violacea</name>
    <dbReference type="NCBI Taxonomy" id="135666"/>
    <lineage>
        <taxon>Eukaryota</taxon>
        <taxon>Metazoa</taxon>
        <taxon>Ecdysozoa</taxon>
        <taxon>Arthropoda</taxon>
        <taxon>Hexapoda</taxon>
        <taxon>Insecta</taxon>
        <taxon>Pterygota</taxon>
        <taxon>Neoptera</taxon>
        <taxon>Endopterygota</taxon>
        <taxon>Hymenoptera</taxon>
        <taxon>Apocrita</taxon>
        <taxon>Aculeata</taxon>
        <taxon>Apoidea</taxon>
        <taxon>Anthophila</taxon>
        <taxon>Apidae</taxon>
        <taxon>Xylocopa</taxon>
        <taxon>Xylocopa</taxon>
    </lineage>
</organism>
<dbReference type="EMBL" id="CAXAJV020001300">
    <property type="protein sequence ID" value="CAL7950590.1"/>
    <property type="molecule type" value="Genomic_DNA"/>
</dbReference>
<proteinExistence type="inferred from homology"/>
<evidence type="ECO:0000256" key="9">
    <source>
        <dbReference type="ARBA" id="ARBA00023224"/>
    </source>
</evidence>
<comment type="caution">
    <text evidence="10">Lacks conserved residue(s) required for the propagation of feature annotation.</text>
</comment>
<evidence type="ECO:0000313" key="12">
    <source>
        <dbReference type="Proteomes" id="UP001642520"/>
    </source>
</evidence>
<evidence type="ECO:0000313" key="11">
    <source>
        <dbReference type="EMBL" id="CAL7950590.1"/>
    </source>
</evidence>
<comment type="similarity">
    <text evidence="10">Belongs to the insect chemoreceptor superfamily. Heteromeric odorant receptor channel (TC 1.A.69) family.</text>
</comment>
<evidence type="ECO:0000256" key="4">
    <source>
        <dbReference type="ARBA" id="ARBA00022692"/>
    </source>
</evidence>
<keyword evidence="9 10" id="KW-0807">Transducer</keyword>
<feature type="transmembrane region" description="Helical" evidence="10">
    <location>
        <begin position="240"/>
        <end position="261"/>
    </location>
</feature>
<feature type="transmembrane region" description="Helical" evidence="10">
    <location>
        <begin position="158"/>
        <end position="179"/>
    </location>
</feature>
<dbReference type="Proteomes" id="UP001642520">
    <property type="component" value="Unassembled WGS sequence"/>
</dbReference>
<feature type="transmembrane region" description="Helical" evidence="10">
    <location>
        <begin position="30"/>
        <end position="53"/>
    </location>
</feature>
<comment type="subcellular location">
    <subcellularLocation>
        <location evidence="1 10">Cell membrane</location>
        <topology evidence="1 10">Multi-pass membrane protein</topology>
    </subcellularLocation>
</comment>
<evidence type="ECO:0000256" key="1">
    <source>
        <dbReference type="ARBA" id="ARBA00004651"/>
    </source>
</evidence>
<keyword evidence="5 10" id="KW-0552">Olfaction</keyword>
<sequence length="369" mass="42436">MRVSTFFTLLSCTGCWRPISWTSPLKTGIYNVYTLSVIVFTIAFFVSEIGSIFTVENVDEFVDITYILITIFVGFCKLMNVLFFRNEIMNLVNMFLEEPCATLSMEESEIQLRYDNRIWRNALCYTIMIEASVVMTIINSLLTNFQHGRLTYRAWIPYNYTSTIVFSLTFTFQLLPVLIQSLVHVAADVLFVGLLMQICCQLEILVSRLDKVATNSMATLRRFVRHHNCIYELAETMNNALNLMIFSQFFGSFLVLCLSMIQLLKADVLSTEFLATIFYLATILLQSFLYCWYGNEVKLKSIDVADAIFQIDWTGLGKGAKKMLLIAMNRTRSPIELDSAHVMTVDVDFFMTLVKSSYSMYNVLQNSRK</sequence>
<keyword evidence="8 10" id="KW-0675">Receptor</keyword>
<feature type="transmembrane region" description="Helical" evidence="10">
    <location>
        <begin position="273"/>
        <end position="293"/>
    </location>
</feature>
<evidence type="ECO:0000256" key="10">
    <source>
        <dbReference type="RuleBase" id="RU351113"/>
    </source>
</evidence>
<dbReference type="PANTHER" id="PTHR21137">
    <property type="entry name" value="ODORANT RECEPTOR"/>
    <property type="match status" value="1"/>
</dbReference>
<reference evidence="11 12" key="1">
    <citation type="submission" date="2024-08" db="EMBL/GenBank/DDBJ databases">
        <authorList>
            <person name="Will J Nash"/>
            <person name="Angela Man"/>
            <person name="Seanna McTaggart"/>
            <person name="Kendall Baker"/>
            <person name="Tom Barker"/>
            <person name="Leah Catchpole"/>
            <person name="Alex Durrant"/>
            <person name="Karim Gharbi"/>
            <person name="Naomi Irish"/>
            <person name="Gemy Kaithakottil"/>
            <person name="Debby Ku"/>
            <person name="Aaliyah Providence"/>
            <person name="Felix Shaw"/>
            <person name="David Swarbreck"/>
            <person name="Chris Watkins"/>
            <person name="Ann M. McCartney"/>
            <person name="Giulio Formenti"/>
            <person name="Alice Mouton"/>
            <person name="Noel Vella"/>
            <person name="Bjorn M von Reumont"/>
            <person name="Adriana Vella"/>
            <person name="Wilfried Haerty"/>
        </authorList>
    </citation>
    <scope>NUCLEOTIDE SEQUENCE [LARGE SCALE GENOMIC DNA]</scope>
</reference>
<keyword evidence="3 10" id="KW-0716">Sensory transduction</keyword>
<keyword evidence="6 10" id="KW-1133">Transmembrane helix</keyword>
<comment type="caution">
    <text evidence="11">The sequence shown here is derived from an EMBL/GenBank/DDBJ whole genome shotgun (WGS) entry which is preliminary data.</text>
</comment>